<dbReference type="NCBIfam" id="NF002968">
    <property type="entry name" value="PRK03642.1"/>
    <property type="match status" value="1"/>
</dbReference>
<dbReference type="Pfam" id="PF00144">
    <property type="entry name" value="Beta-lactamase"/>
    <property type="match status" value="1"/>
</dbReference>
<dbReference type="Gene3D" id="3.40.710.10">
    <property type="entry name" value="DD-peptidase/beta-lactamase superfamily"/>
    <property type="match status" value="1"/>
</dbReference>
<dbReference type="EMBL" id="JABMKT010000001">
    <property type="protein sequence ID" value="NYV27290.1"/>
    <property type="molecule type" value="Genomic_DNA"/>
</dbReference>
<dbReference type="GO" id="GO:0016787">
    <property type="term" value="F:hydrolase activity"/>
    <property type="evidence" value="ECO:0007669"/>
    <property type="project" value="UniProtKB-KW"/>
</dbReference>
<dbReference type="RefSeq" id="WP_067321108.1">
    <property type="nucleotide sequence ID" value="NZ_CBCRWS010000001.1"/>
</dbReference>
<evidence type="ECO:0000256" key="1">
    <source>
        <dbReference type="ARBA" id="ARBA00022801"/>
    </source>
</evidence>
<keyword evidence="1" id="KW-0378">Hydrolase</keyword>
<dbReference type="OrthoDB" id="9797709at2"/>
<dbReference type="Proteomes" id="UP000526184">
    <property type="component" value="Unassembled WGS sequence"/>
</dbReference>
<dbReference type="PANTHER" id="PTHR43283">
    <property type="entry name" value="BETA-LACTAMASE-RELATED"/>
    <property type="match status" value="1"/>
</dbReference>
<protein>
    <submittedName>
        <fullName evidence="3">Penicillin binding protein PBP4B</fullName>
    </submittedName>
</protein>
<sequence>MKKILLIIITLISTFFSYSFQLVKEFPTTKGFDDSILTNQMFEFKGFKEQGYLILEYKNFKKANIFINGKKLYLNNIKGEGTVKIDISKYTRNDNNIFQISSLDGEVKVKVPYPEIKVNLIKNERTKFLDEFLNSQIKAGFPSAQLSIVKDGVLIYQNSFGYVNNYKQDGTVLENRIKVNDDTLYDLASNTKMYATNYAIMKLVSDGKLKVEDYVNKYFPEFTGGGKEEIQVSDLLKHQAGFPADPQYFNDVYDKDDGIVNGKNDLFAIGKENVEKAIMKTPLIYKPKTSTKYSDVDYMLLGLLVEKISGQDLDVFLNNEIYSKLCLKHTYFNPLEHGFVKDNVAATELNGNTRDGFVSFNNARTYTIQGEVHDEKAFYSMNGISGHAGLFSNSFEVAKLAQIMINQGGYGEYKFFNRTTLDHFVKPKDINSSYGLGWRRQGDYIYRWAFSGIASKDSIGHTGWTGTLTIIDPSQNLVVVLLTNAKNTSVINPKANPNKFYGDRYYVKNYGAVASLAYDLVSTKTNSKEDKIRLNETLKDLIMGRYKLMQEDANYTTKADFMEVLELINLLEKREGKLSQEFKEIKREMEINK</sequence>
<evidence type="ECO:0000313" key="3">
    <source>
        <dbReference type="EMBL" id="NYV27290.1"/>
    </source>
</evidence>
<dbReference type="InterPro" id="IPR012338">
    <property type="entry name" value="Beta-lactam/transpept-like"/>
</dbReference>
<keyword evidence="4" id="KW-1185">Reference proteome</keyword>
<proteinExistence type="predicted"/>
<dbReference type="InterPro" id="IPR050789">
    <property type="entry name" value="Diverse_Enzym_Activities"/>
</dbReference>
<comment type="caution">
    <text evidence="3">The sequence shown here is derived from an EMBL/GenBank/DDBJ whole genome shotgun (WGS) entry which is preliminary data.</text>
</comment>
<dbReference type="PANTHER" id="PTHR43283:SF11">
    <property type="entry name" value="BETA-LACTAMASE-RELATED DOMAIN-CONTAINING PROTEIN"/>
    <property type="match status" value="1"/>
</dbReference>
<gene>
    <name evidence="3" type="primary">pbp4b</name>
    <name evidence="3" type="ORF">HP397_00415</name>
</gene>
<name>A0A7Z0T9R7_9FUSO</name>
<reference evidence="3 4" key="1">
    <citation type="submission" date="2020-05" db="EMBL/GenBank/DDBJ databases">
        <title>Streptobacillus felis strain LHL191014123.</title>
        <authorList>
            <person name="Fawzy A."/>
            <person name="Rau J."/>
            <person name="Risse K."/>
            <person name="Schauerte N."/>
            <person name="Geiger C."/>
            <person name="Blom J."/>
            <person name="Imirzalioglu C."/>
            <person name="Falgenhauer J."/>
            <person name="Bach A."/>
            <person name="Herden C."/>
            <person name="Eisenberg T."/>
        </authorList>
    </citation>
    <scope>NUCLEOTIDE SEQUENCE [LARGE SCALE GENOMIC DNA]</scope>
    <source>
        <strain evidence="3 4">LHL191014123</strain>
    </source>
</reference>
<dbReference type="AlphaFoldDB" id="A0A7Z0T9R7"/>
<organism evidence="3 4">
    <name type="scientific">Streptobacillus felis</name>
    <dbReference type="NCBI Taxonomy" id="1384509"/>
    <lineage>
        <taxon>Bacteria</taxon>
        <taxon>Fusobacteriati</taxon>
        <taxon>Fusobacteriota</taxon>
        <taxon>Fusobacteriia</taxon>
        <taxon>Fusobacteriales</taxon>
        <taxon>Leptotrichiaceae</taxon>
        <taxon>Streptobacillus</taxon>
    </lineage>
</organism>
<feature type="domain" description="Beta-lactamase-related" evidence="2">
    <location>
        <begin position="138"/>
        <end position="496"/>
    </location>
</feature>
<accession>A0A7Z0T9R7</accession>
<evidence type="ECO:0000313" key="4">
    <source>
        <dbReference type="Proteomes" id="UP000526184"/>
    </source>
</evidence>
<dbReference type="SUPFAM" id="SSF56601">
    <property type="entry name" value="beta-lactamase/transpeptidase-like"/>
    <property type="match status" value="1"/>
</dbReference>
<dbReference type="InterPro" id="IPR001466">
    <property type="entry name" value="Beta-lactam-related"/>
</dbReference>
<evidence type="ECO:0000259" key="2">
    <source>
        <dbReference type="Pfam" id="PF00144"/>
    </source>
</evidence>